<comment type="subcellular location">
    <subcellularLocation>
        <location evidence="1">Nucleus</location>
    </subcellularLocation>
</comment>
<dbReference type="SUPFAM" id="SSF52540">
    <property type="entry name" value="P-loop containing nucleoside triphosphate hydrolases"/>
    <property type="match status" value="1"/>
</dbReference>
<evidence type="ECO:0000313" key="6">
    <source>
        <dbReference type="EMBL" id="ETV63917.1"/>
    </source>
</evidence>
<dbReference type="Gene3D" id="1.10.10.60">
    <property type="entry name" value="Homeodomain-like"/>
    <property type="match status" value="1"/>
</dbReference>
<dbReference type="EMBL" id="KI913488">
    <property type="protein sequence ID" value="ETV63917.1"/>
    <property type="molecule type" value="Genomic_DNA"/>
</dbReference>
<dbReference type="InterPro" id="IPR027417">
    <property type="entry name" value="P-loop_NTPase"/>
</dbReference>
<dbReference type="CDD" id="cd18793">
    <property type="entry name" value="SF2_C_SNF"/>
    <property type="match status" value="1"/>
</dbReference>
<evidence type="ECO:0000256" key="3">
    <source>
        <dbReference type="ARBA" id="ARBA00022801"/>
    </source>
</evidence>
<sequence>QLRKCCGHPYLFEGQEDRSLPPLGDHVVDNCGKMILMDKLLKRLKARGSRVLIFSQMTRVLDIMEDFCRMRAYGYCRIDGNTSYDDRESSIEDYNAPNSSKFIFLLSTRAGGLGINLYTADIVILYDSDWNPQADLQAQDRAHRIGQKKEVNVYRFVTANSVEEKIIERAQQKLKLDAMVVQQGRLQEKQKNLTKNDMLDMIRFGADEVFRATDDSMITDEDIDAILAKGEARTEEMNSKLQAHDKGDLLNFKLDGGGCQVIDGVDYSKEKERMEEIKRLADLEFARTLADGMGKRERRTVIKADEPSAFKIKSKMKQLPKAMRLPRMDEWQFYNRRRMTEIHDIEVSAYELAKASGDAVDSTSMYLSPALQAEKEHLIQTAFGDWNKPHFFLFVKLLARYGRSNLAAIAREMVKPYDEVARYADTFFTRGSELTDWDKIRKSIEKGESKLLEIQRLADQTALKIKRYANPYDDLVINYQGKAGWT</sequence>
<dbReference type="InterPro" id="IPR049730">
    <property type="entry name" value="SNF2/RAD54-like_C"/>
</dbReference>
<dbReference type="GO" id="GO:0042393">
    <property type="term" value="F:histone binding"/>
    <property type="evidence" value="ECO:0007669"/>
    <property type="project" value="TreeGrafter"/>
</dbReference>
<dbReference type="GO" id="GO:0140658">
    <property type="term" value="F:ATP-dependent chromatin remodeler activity"/>
    <property type="evidence" value="ECO:0007669"/>
    <property type="project" value="TreeGrafter"/>
</dbReference>
<dbReference type="PANTHER" id="PTHR45623">
    <property type="entry name" value="CHROMODOMAIN-HELICASE-DNA-BINDING PROTEIN 3-RELATED-RELATED"/>
    <property type="match status" value="1"/>
</dbReference>
<dbReference type="GO" id="GO:0034728">
    <property type="term" value="P:nucleosome organization"/>
    <property type="evidence" value="ECO:0007669"/>
    <property type="project" value="TreeGrafter"/>
</dbReference>
<dbReference type="Gene3D" id="3.40.50.300">
    <property type="entry name" value="P-loop containing nucleotide triphosphate hydrolases"/>
    <property type="match status" value="1"/>
</dbReference>
<dbReference type="SMART" id="SM00490">
    <property type="entry name" value="HELICc"/>
    <property type="match status" value="1"/>
</dbReference>
<organism evidence="6">
    <name type="scientific">Aphanomyces astaci</name>
    <name type="common">Crayfish plague agent</name>
    <dbReference type="NCBI Taxonomy" id="112090"/>
    <lineage>
        <taxon>Eukaryota</taxon>
        <taxon>Sar</taxon>
        <taxon>Stramenopiles</taxon>
        <taxon>Oomycota</taxon>
        <taxon>Saprolegniomycetes</taxon>
        <taxon>Saprolegniales</taxon>
        <taxon>Verrucalvaceae</taxon>
        <taxon>Aphanomyces</taxon>
    </lineage>
</organism>
<reference evidence="6" key="1">
    <citation type="submission" date="2013-12" db="EMBL/GenBank/DDBJ databases">
        <title>The Genome Sequence of Aphanomyces astaci APO3.</title>
        <authorList>
            <consortium name="The Broad Institute Genomics Platform"/>
            <person name="Russ C."/>
            <person name="Tyler B."/>
            <person name="van West P."/>
            <person name="Dieguez-Uribeondo J."/>
            <person name="Young S.K."/>
            <person name="Zeng Q."/>
            <person name="Gargeya S."/>
            <person name="Fitzgerald M."/>
            <person name="Abouelleil A."/>
            <person name="Alvarado L."/>
            <person name="Chapman S.B."/>
            <person name="Gainer-Dewar J."/>
            <person name="Goldberg J."/>
            <person name="Griggs A."/>
            <person name="Gujja S."/>
            <person name="Hansen M."/>
            <person name="Howarth C."/>
            <person name="Imamovic A."/>
            <person name="Ireland A."/>
            <person name="Larimer J."/>
            <person name="McCowan C."/>
            <person name="Murphy C."/>
            <person name="Pearson M."/>
            <person name="Poon T.W."/>
            <person name="Priest M."/>
            <person name="Roberts A."/>
            <person name="Saif S."/>
            <person name="Shea T."/>
            <person name="Sykes S."/>
            <person name="Wortman J."/>
            <person name="Nusbaum C."/>
            <person name="Birren B."/>
        </authorList>
    </citation>
    <scope>NUCLEOTIDE SEQUENCE [LARGE SCALE GENOMIC DNA]</scope>
    <source>
        <strain evidence="6">APO3</strain>
    </source>
</reference>
<dbReference type="AlphaFoldDB" id="W4F8Y2"/>
<feature type="non-terminal residue" evidence="6">
    <location>
        <position position="1"/>
    </location>
</feature>
<evidence type="ECO:0000256" key="2">
    <source>
        <dbReference type="ARBA" id="ARBA00009687"/>
    </source>
</evidence>
<feature type="domain" description="Helicase C-terminal" evidence="5">
    <location>
        <begin position="36"/>
        <end position="187"/>
    </location>
</feature>
<accession>W4F8Y2</accession>
<evidence type="ECO:0000256" key="1">
    <source>
        <dbReference type="ARBA" id="ARBA00004123"/>
    </source>
</evidence>
<dbReference type="RefSeq" id="XP_009846599.1">
    <property type="nucleotide sequence ID" value="XM_009848297.1"/>
</dbReference>
<dbReference type="Pfam" id="PF00271">
    <property type="entry name" value="Helicase_C"/>
    <property type="match status" value="1"/>
</dbReference>
<dbReference type="VEuPathDB" id="FungiDB:H257_19149"/>
<dbReference type="InterPro" id="IPR001650">
    <property type="entry name" value="Helicase_C-like"/>
</dbReference>
<dbReference type="GO" id="GO:0003682">
    <property type="term" value="F:chromatin binding"/>
    <property type="evidence" value="ECO:0007669"/>
    <property type="project" value="TreeGrafter"/>
</dbReference>
<dbReference type="GO" id="GO:0000785">
    <property type="term" value="C:chromatin"/>
    <property type="evidence" value="ECO:0007669"/>
    <property type="project" value="TreeGrafter"/>
</dbReference>
<dbReference type="GO" id="GO:0005634">
    <property type="term" value="C:nucleus"/>
    <property type="evidence" value="ECO:0007669"/>
    <property type="project" value="UniProtKB-SubCell"/>
</dbReference>
<dbReference type="GO" id="GO:0016887">
    <property type="term" value="F:ATP hydrolysis activity"/>
    <property type="evidence" value="ECO:0007669"/>
    <property type="project" value="TreeGrafter"/>
</dbReference>
<protein>
    <recommendedName>
        <fullName evidence="5">Helicase C-terminal domain-containing protein</fullName>
    </recommendedName>
</protein>
<dbReference type="STRING" id="112090.W4F8Y2"/>
<evidence type="ECO:0000259" key="5">
    <source>
        <dbReference type="PROSITE" id="PS51194"/>
    </source>
</evidence>
<keyword evidence="4" id="KW-0539">Nucleus</keyword>
<dbReference type="FunFam" id="3.40.50.300:FF:000082">
    <property type="entry name" value="ISWI chromatin remodeling complex ATPase ISW1"/>
    <property type="match status" value="1"/>
</dbReference>
<dbReference type="PANTHER" id="PTHR45623:SF49">
    <property type="entry name" value="SWI_SNF-RELATED MATRIX-ASSOCIATED ACTIN-DEPENDENT REGULATOR OF CHROMATIN SUBFAMILY A MEMBER 5"/>
    <property type="match status" value="1"/>
</dbReference>
<dbReference type="GeneID" id="20821145"/>
<dbReference type="GO" id="GO:0003677">
    <property type="term" value="F:DNA binding"/>
    <property type="evidence" value="ECO:0007669"/>
    <property type="project" value="TreeGrafter"/>
</dbReference>
<comment type="similarity">
    <text evidence="2">Belongs to the SNF2/RAD54 helicase family. ISWI subfamily.</text>
</comment>
<dbReference type="OrthoDB" id="5857104at2759"/>
<gene>
    <name evidence="6" type="ORF">H257_19149</name>
</gene>
<name>W4F8Y2_APHAT</name>
<proteinExistence type="inferred from homology"/>
<keyword evidence="3" id="KW-0378">Hydrolase</keyword>
<dbReference type="PROSITE" id="PS51194">
    <property type="entry name" value="HELICASE_CTER"/>
    <property type="match status" value="1"/>
</dbReference>
<evidence type="ECO:0000256" key="4">
    <source>
        <dbReference type="ARBA" id="ARBA00023242"/>
    </source>
</evidence>